<evidence type="ECO:0000313" key="2">
    <source>
        <dbReference type="EMBL" id="SFH92563.1"/>
    </source>
</evidence>
<accession>A0A1I3E0Y7</accession>
<reference evidence="2 3" key="1">
    <citation type="submission" date="2016-10" db="EMBL/GenBank/DDBJ databases">
        <authorList>
            <person name="de Groot N.N."/>
        </authorList>
    </citation>
    <scope>NUCLEOTIDE SEQUENCE [LARGE SCALE GENOMIC DNA]</scope>
    <source>
        <strain evidence="2 3">CGMCC 1.11030</strain>
    </source>
</reference>
<dbReference type="PROSITE" id="PS51318">
    <property type="entry name" value="TAT"/>
    <property type="match status" value="1"/>
</dbReference>
<feature type="signal peptide" evidence="1">
    <location>
        <begin position="1"/>
        <end position="26"/>
    </location>
</feature>
<proteinExistence type="predicted"/>
<dbReference type="RefSeq" id="WP_092858923.1">
    <property type="nucleotide sequence ID" value="NZ_FOQH01000003.1"/>
</dbReference>
<keyword evidence="1" id="KW-0732">Signal</keyword>
<name>A0A1I3E0Y7_9RHOB</name>
<organism evidence="2 3">
    <name type="scientific">Albimonas pacifica</name>
    <dbReference type="NCBI Taxonomy" id="1114924"/>
    <lineage>
        <taxon>Bacteria</taxon>
        <taxon>Pseudomonadati</taxon>
        <taxon>Pseudomonadota</taxon>
        <taxon>Alphaproteobacteria</taxon>
        <taxon>Rhodobacterales</taxon>
        <taxon>Paracoccaceae</taxon>
        <taxon>Albimonas</taxon>
    </lineage>
</organism>
<dbReference type="EMBL" id="FOQH01000003">
    <property type="protein sequence ID" value="SFH92563.1"/>
    <property type="molecule type" value="Genomic_DNA"/>
</dbReference>
<dbReference type="InterPro" id="IPR006311">
    <property type="entry name" value="TAT_signal"/>
</dbReference>
<sequence>MRNLPRPTRRQALAGAVALGAILAAAAVLDRDGEGVAQRRALASPEVREAAELSTEEIARRLEASVQQWAPAGTVALDACRLVRGQNPMPERCDDGEHGVLTSALRIDAGWLVPGAVGARIVQRGDADQVIVPYRPEVEKRARAVERRWDPEAAAIIAATPNKADLPERLQRLQRRWRELFPAGVDDVPTQRVVYCSGVEGVSVDGSTDRFNLIVGPGEGEAARTLLAELSWRCAPD</sequence>
<evidence type="ECO:0000313" key="3">
    <source>
        <dbReference type="Proteomes" id="UP000199377"/>
    </source>
</evidence>
<evidence type="ECO:0000256" key="1">
    <source>
        <dbReference type="SAM" id="SignalP"/>
    </source>
</evidence>
<gene>
    <name evidence="2" type="ORF">SAMN05216258_103120</name>
</gene>
<keyword evidence="3" id="KW-1185">Reference proteome</keyword>
<dbReference type="AlphaFoldDB" id="A0A1I3E0Y7"/>
<dbReference type="STRING" id="1114924.SAMN05216258_103120"/>
<protein>
    <submittedName>
        <fullName evidence="2">Uncharacterized protein</fullName>
    </submittedName>
</protein>
<dbReference type="Proteomes" id="UP000199377">
    <property type="component" value="Unassembled WGS sequence"/>
</dbReference>
<feature type="chain" id="PRO_5011458696" evidence="1">
    <location>
        <begin position="27"/>
        <end position="237"/>
    </location>
</feature>